<evidence type="ECO:0000256" key="1">
    <source>
        <dbReference type="SAM" id="MobiDB-lite"/>
    </source>
</evidence>
<gene>
    <name evidence="3" type="ORF">CIG21_02975</name>
</gene>
<feature type="region of interest" description="Disordered" evidence="1">
    <location>
        <begin position="1"/>
        <end position="22"/>
    </location>
</feature>
<dbReference type="RefSeq" id="WP_095275628.1">
    <property type="nucleotide sequence ID" value="NZ_CP047655.1"/>
</dbReference>
<dbReference type="EMBL" id="NQMQ01000003">
    <property type="protein sequence ID" value="PAJ70844.1"/>
    <property type="molecule type" value="Genomic_DNA"/>
</dbReference>
<evidence type="ECO:0000256" key="2">
    <source>
        <dbReference type="SAM" id="Phobius"/>
    </source>
</evidence>
<keyword evidence="2" id="KW-0472">Membrane</keyword>
<dbReference type="Proteomes" id="UP000215771">
    <property type="component" value="Unassembled WGS sequence"/>
</dbReference>
<feature type="transmembrane region" description="Helical" evidence="2">
    <location>
        <begin position="276"/>
        <end position="297"/>
    </location>
</feature>
<feature type="transmembrane region" description="Helical" evidence="2">
    <location>
        <begin position="473"/>
        <end position="493"/>
    </location>
</feature>
<evidence type="ECO:0008006" key="5">
    <source>
        <dbReference type="Google" id="ProtNLM"/>
    </source>
</evidence>
<name>A0A269PFL4_9CORY</name>
<sequence>MSHNVQLPGTAQDGAAPTSDDAWLDELERVPTRRTFGAIVRDYATGPARMARRGASFLATTPGKLIAMMLVLTLALLAAGAAMSSSMSKRQDSLDTLVTATEPMSNSAHLLFTSLSQADTVATTGFVQPGMLTQEEMDLYLGSLDRAVSASNDVFRGSVETENGQDGAEIERLVTSIQRQIPIYSALMERALVNQRMGNPVGVAYMSEASGIMREHMLSDADRLYKLTQRQVAREMARLSAPQLVPLSGLFAALFFLLLAQWWLWRTFRRRLNRGFLVATASMVVAILWVVVSNLQLWQAGVVGFARAAEPWEQLTAARIDAQEARTDETFALLRRQSVAQSSRSFDSTHQRVKDALGAAENALDARDTPALRNARDVEAQDGPVAAEETIASAHESLNEWSSNHDALLAAIDAGQYQEAVVLLTGKQPGTEEAGDVGASAYRELDADLQDLITLSRVSTREYITASLDATRLVSGAVALLSLLAVVCIWIGIRRRIGEFL</sequence>
<protein>
    <recommendedName>
        <fullName evidence="5">Chemotaxis methyl-accepting receptor HlyB-like 4HB MCP domain-containing protein</fullName>
    </recommendedName>
</protein>
<evidence type="ECO:0000313" key="4">
    <source>
        <dbReference type="Proteomes" id="UP000215771"/>
    </source>
</evidence>
<reference evidence="3 4" key="1">
    <citation type="submission" date="2017-08" db="EMBL/GenBank/DDBJ databases">
        <authorList>
            <person name="de Groot N.N."/>
        </authorList>
    </citation>
    <scope>NUCLEOTIDE SEQUENCE [LARGE SCALE GENOMIC DNA]</scope>
    <source>
        <strain evidence="3 4">NBT06-6</strain>
    </source>
</reference>
<keyword evidence="2" id="KW-1133">Transmembrane helix</keyword>
<feature type="transmembrane region" description="Helical" evidence="2">
    <location>
        <begin position="244"/>
        <end position="264"/>
    </location>
</feature>
<comment type="caution">
    <text evidence="3">The sequence shown here is derived from an EMBL/GenBank/DDBJ whole genome shotgun (WGS) entry which is preliminary data.</text>
</comment>
<dbReference type="AlphaFoldDB" id="A0A269PFL4"/>
<proteinExistence type="predicted"/>
<evidence type="ECO:0000313" key="3">
    <source>
        <dbReference type="EMBL" id="PAJ70844.1"/>
    </source>
</evidence>
<keyword evidence="2" id="KW-0812">Transmembrane</keyword>
<accession>A0A269PFL4</accession>
<feature type="transmembrane region" description="Helical" evidence="2">
    <location>
        <begin position="65"/>
        <end position="83"/>
    </location>
</feature>
<organism evidence="3 4">
    <name type="scientific">Corynebacterium hadale</name>
    <dbReference type="NCBI Taxonomy" id="2026255"/>
    <lineage>
        <taxon>Bacteria</taxon>
        <taxon>Bacillati</taxon>
        <taxon>Actinomycetota</taxon>
        <taxon>Actinomycetes</taxon>
        <taxon>Mycobacteriales</taxon>
        <taxon>Corynebacteriaceae</taxon>
        <taxon>Corynebacterium</taxon>
    </lineage>
</organism>